<sequence>MLAALLATLSLAASAAEPVADEAVFVEGARYDAVLRRQEQSWRLLPAEGRDVKLRVAETCHAGSPPPRGLWLLTTGRDGRPTLLAPSATPLPAGHPGEVVLVPCGQPLPTGTPALAVPETLVAWLAENSGAVYVAD</sequence>
<dbReference type="STRING" id="1384054.N790_13780"/>
<keyword evidence="1" id="KW-0732">Signal</keyword>
<dbReference type="EMBL" id="AVCH01000028">
    <property type="protein sequence ID" value="KFN51844.1"/>
    <property type="molecule type" value="Genomic_DNA"/>
</dbReference>
<protein>
    <submittedName>
        <fullName evidence="2">Uncharacterized protein</fullName>
    </submittedName>
</protein>
<keyword evidence="3" id="KW-1185">Reference proteome</keyword>
<feature type="signal peptide" evidence="1">
    <location>
        <begin position="1"/>
        <end position="15"/>
    </location>
</feature>
<evidence type="ECO:0000313" key="2">
    <source>
        <dbReference type="EMBL" id="KFN51844.1"/>
    </source>
</evidence>
<organism evidence="2 3">
    <name type="scientific">Arenimonas malthae CC-JY-1</name>
    <dbReference type="NCBI Taxonomy" id="1384054"/>
    <lineage>
        <taxon>Bacteria</taxon>
        <taxon>Pseudomonadati</taxon>
        <taxon>Pseudomonadota</taxon>
        <taxon>Gammaproteobacteria</taxon>
        <taxon>Lysobacterales</taxon>
        <taxon>Lysobacteraceae</taxon>
        <taxon>Arenimonas</taxon>
    </lineage>
</organism>
<dbReference type="AlphaFoldDB" id="A0A091BM13"/>
<name>A0A091BM13_9GAMM</name>
<feature type="chain" id="PRO_5013062514" evidence="1">
    <location>
        <begin position="16"/>
        <end position="136"/>
    </location>
</feature>
<comment type="caution">
    <text evidence="2">The sequence shown here is derived from an EMBL/GenBank/DDBJ whole genome shotgun (WGS) entry which is preliminary data.</text>
</comment>
<dbReference type="PATRIC" id="fig|1384054.3.peg.498"/>
<accession>A0A091BM13</accession>
<dbReference type="Proteomes" id="UP000029392">
    <property type="component" value="Unassembled WGS sequence"/>
</dbReference>
<gene>
    <name evidence="2" type="ORF">N790_13780</name>
</gene>
<proteinExistence type="predicted"/>
<reference evidence="2 3" key="1">
    <citation type="submission" date="2013-09" db="EMBL/GenBank/DDBJ databases">
        <title>Genome sequencing of Arenimonas malthae.</title>
        <authorList>
            <person name="Chen F."/>
            <person name="Wang G."/>
        </authorList>
    </citation>
    <scope>NUCLEOTIDE SEQUENCE [LARGE SCALE GENOMIC DNA]</scope>
    <source>
        <strain evidence="2 3">CC-JY-1</strain>
    </source>
</reference>
<evidence type="ECO:0000313" key="3">
    <source>
        <dbReference type="Proteomes" id="UP000029392"/>
    </source>
</evidence>
<evidence type="ECO:0000256" key="1">
    <source>
        <dbReference type="SAM" id="SignalP"/>
    </source>
</evidence>